<dbReference type="EMBL" id="VSSQ01000086">
    <property type="protein sequence ID" value="MPL75146.1"/>
    <property type="molecule type" value="Genomic_DNA"/>
</dbReference>
<sequence>MYYVVKYSGPFGFIKPWTAVRDGKTFSQQFLTPSIIEGIRQKLEVSAIVRHKLTYSSISVQQEQTQTRGWEKKTQQKMMVRNQSILERGVMINPILYLAFETEEEVQNSAKQHICLCRNEDVLLPDSEIIQMEETEFDQITGFELRFGEREKSFLVGFNRFDEAKPMYGWLEISGKPVSGM</sequence>
<gene>
    <name evidence="1" type="ORF">SDC9_20967</name>
</gene>
<proteinExistence type="predicted"/>
<dbReference type="AlphaFoldDB" id="A0A644U867"/>
<organism evidence="1">
    <name type="scientific">bioreactor metagenome</name>
    <dbReference type="NCBI Taxonomy" id="1076179"/>
    <lineage>
        <taxon>unclassified sequences</taxon>
        <taxon>metagenomes</taxon>
        <taxon>ecological metagenomes</taxon>
    </lineage>
</organism>
<accession>A0A644U867</accession>
<protein>
    <submittedName>
        <fullName evidence="1">Uncharacterized protein</fullName>
    </submittedName>
</protein>
<comment type="caution">
    <text evidence="1">The sequence shown here is derived from an EMBL/GenBank/DDBJ whole genome shotgun (WGS) entry which is preliminary data.</text>
</comment>
<name>A0A644U867_9ZZZZ</name>
<reference evidence="1" key="1">
    <citation type="submission" date="2019-08" db="EMBL/GenBank/DDBJ databases">
        <authorList>
            <person name="Kucharzyk K."/>
            <person name="Murdoch R.W."/>
            <person name="Higgins S."/>
            <person name="Loffler F."/>
        </authorList>
    </citation>
    <scope>NUCLEOTIDE SEQUENCE</scope>
</reference>
<evidence type="ECO:0000313" key="1">
    <source>
        <dbReference type="EMBL" id="MPL75146.1"/>
    </source>
</evidence>